<dbReference type="SUPFAM" id="SSF57924">
    <property type="entry name" value="Inhibitor of apoptosis (IAP) repeat"/>
    <property type="match status" value="1"/>
</dbReference>
<organism evidence="2 3">
    <name type="scientific">Helicostylum pulchrum</name>
    <dbReference type="NCBI Taxonomy" id="562976"/>
    <lineage>
        <taxon>Eukaryota</taxon>
        <taxon>Fungi</taxon>
        <taxon>Fungi incertae sedis</taxon>
        <taxon>Mucoromycota</taxon>
        <taxon>Mucoromycotina</taxon>
        <taxon>Mucoromycetes</taxon>
        <taxon>Mucorales</taxon>
        <taxon>Mucorineae</taxon>
        <taxon>Mucoraceae</taxon>
        <taxon>Helicostylum</taxon>
    </lineage>
</organism>
<protein>
    <submittedName>
        <fullName evidence="2">Uncharacterized protein</fullName>
    </submittedName>
</protein>
<dbReference type="Proteomes" id="UP001476247">
    <property type="component" value="Unassembled WGS sequence"/>
</dbReference>
<proteinExistence type="predicted"/>
<accession>A0ABP9XUQ3</accession>
<name>A0ABP9XUQ3_9FUNG</name>
<evidence type="ECO:0000313" key="2">
    <source>
        <dbReference type="EMBL" id="GAA5798040.1"/>
    </source>
</evidence>
<comment type="caution">
    <text evidence="2">The sequence shown here is derived from an EMBL/GenBank/DDBJ whole genome shotgun (WGS) entry which is preliminary data.</text>
</comment>
<feature type="compositionally biased region" description="Basic and acidic residues" evidence="1">
    <location>
        <begin position="72"/>
        <end position="89"/>
    </location>
</feature>
<feature type="region of interest" description="Disordered" evidence="1">
    <location>
        <begin position="72"/>
        <end position="101"/>
    </location>
</feature>
<evidence type="ECO:0000313" key="3">
    <source>
        <dbReference type="Proteomes" id="UP001476247"/>
    </source>
</evidence>
<sequence length="101" mass="11645">MNILQNRANSFENNVIAWPYTTNHSYAKVKSIMSVALFDIELNHWKPTQSPYVRHRIESPNCAWTSLSYPDAHKEPSLADPSKACDHPRSARMRSARLETF</sequence>
<gene>
    <name evidence="2" type="ORF">HPULCUR_003438</name>
</gene>
<keyword evidence="3" id="KW-1185">Reference proteome</keyword>
<evidence type="ECO:0000256" key="1">
    <source>
        <dbReference type="SAM" id="MobiDB-lite"/>
    </source>
</evidence>
<dbReference type="EMBL" id="BAABUJ010000009">
    <property type="protein sequence ID" value="GAA5798040.1"/>
    <property type="molecule type" value="Genomic_DNA"/>
</dbReference>
<reference evidence="2 3" key="1">
    <citation type="submission" date="2024-04" db="EMBL/GenBank/DDBJ databases">
        <title>genome sequences of Mucor flavus KT1a and Helicostylum pulchrum KT1b strains isolation_sourced from the surface of a dry-aged beef.</title>
        <authorList>
            <person name="Toyotome T."/>
            <person name="Hosono M."/>
            <person name="Torimaru M."/>
            <person name="Fukuda K."/>
            <person name="Mikami N."/>
        </authorList>
    </citation>
    <scope>NUCLEOTIDE SEQUENCE [LARGE SCALE GENOMIC DNA]</scope>
    <source>
        <strain evidence="2 3">KT1b</strain>
    </source>
</reference>